<dbReference type="Pfam" id="PF05331">
    <property type="entry name" value="DUF742"/>
    <property type="match status" value="1"/>
</dbReference>
<dbReference type="InterPro" id="IPR007995">
    <property type="entry name" value="DUF742"/>
</dbReference>
<feature type="domain" description="Nitrate/nitrite sensing protein" evidence="3">
    <location>
        <begin position="69"/>
        <end position="281"/>
    </location>
</feature>
<dbReference type="PANTHER" id="PTHR36221:SF1">
    <property type="entry name" value="DUF742 DOMAIN-CONTAINING PROTEIN"/>
    <property type="match status" value="1"/>
</dbReference>
<feature type="transmembrane region" description="Helical" evidence="2">
    <location>
        <begin position="18"/>
        <end position="40"/>
    </location>
</feature>
<dbReference type="EMBL" id="BJNG01000033">
    <property type="protein sequence ID" value="GEC21335.1"/>
    <property type="molecule type" value="Genomic_DNA"/>
</dbReference>
<protein>
    <recommendedName>
        <fullName evidence="3">Nitrate/nitrite sensing protein domain-containing protein</fullName>
    </recommendedName>
</protein>
<reference evidence="4 5" key="1">
    <citation type="submission" date="2019-06" db="EMBL/GenBank/DDBJ databases">
        <title>Whole genome shotgun sequence of Pseudonocardia hydrocarbonoxydans NBRC 14498.</title>
        <authorList>
            <person name="Hosoyama A."/>
            <person name="Uohara A."/>
            <person name="Ohji S."/>
            <person name="Ichikawa N."/>
        </authorList>
    </citation>
    <scope>NUCLEOTIDE SEQUENCE [LARGE SCALE GENOMIC DNA]</scope>
    <source>
        <strain evidence="4 5">NBRC 14498</strain>
    </source>
</reference>
<dbReference type="Pfam" id="PF08376">
    <property type="entry name" value="NIT"/>
    <property type="match status" value="1"/>
</dbReference>
<name>A0A4Y3WR67_9PSEU</name>
<keyword evidence="5" id="KW-1185">Reference proteome</keyword>
<accession>A0A4Y3WR67</accession>
<keyword evidence="2" id="KW-1133">Transmembrane helix</keyword>
<gene>
    <name evidence="4" type="ORF">PHY01_36180</name>
</gene>
<evidence type="ECO:0000256" key="1">
    <source>
        <dbReference type="SAM" id="MobiDB-lite"/>
    </source>
</evidence>
<dbReference type="RefSeq" id="WP_307723980.1">
    <property type="nucleotide sequence ID" value="NZ_BAAARZ010000005.1"/>
</dbReference>
<dbReference type="AlphaFoldDB" id="A0A4Y3WR67"/>
<sequence>MTAPVAHPATPTSLRTRLLATALVPSVVFVAAVLGVGWFLSDDASRVRSDAELVVRGVDVAEDLFTAVLDERRALVLGGDVSAARARADLAAGEVAALAGATPHAPELRRTVGQLVAAAGELPQVRLRIAEGADPAAVYESFEPVVEPLVTVLQDNGVGGDADVAAAFGTASVAVAAGLGTADATVLAGASAGQVLELSVYPEYVLHAAELESFQDTVPALVEPVRARALELVASPGWSRLSRDVPDARPGAAGREPSRRRDAAGRGRRGAVTGPEAPWFDDDAGPLVRPFAVTRGRTRPSQFLDMVSLVVTVAADADAPGPEHRHILRLCARPHSVAELAAALDPPIGAAKVLVGDLIERGAVFVRSPDRDDVGLDRELIRTVIDGVRRL</sequence>
<organism evidence="4 5">
    <name type="scientific">Pseudonocardia hydrocarbonoxydans</name>
    <dbReference type="NCBI Taxonomy" id="76726"/>
    <lineage>
        <taxon>Bacteria</taxon>
        <taxon>Bacillati</taxon>
        <taxon>Actinomycetota</taxon>
        <taxon>Actinomycetes</taxon>
        <taxon>Pseudonocardiales</taxon>
        <taxon>Pseudonocardiaceae</taxon>
        <taxon>Pseudonocardia</taxon>
    </lineage>
</organism>
<evidence type="ECO:0000259" key="3">
    <source>
        <dbReference type="Pfam" id="PF08376"/>
    </source>
</evidence>
<keyword evidence="2" id="KW-0812">Transmembrane</keyword>
<feature type="region of interest" description="Disordered" evidence="1">
    <location>
        <begin position="241"/>
        <end position="278"/>
    </location>
</feature>
<proteinExistence type="predicted"/>
<evidence type="ECO:0000313" key="4">
    <source>
        <dbReference type="EMBL" id="GEC21335.1"/>
    </source>
</evidence>
<dbReference type="Proteomes" id="UP000320338">
    <property type="component" value="Unassembled WGS sequence"/>
</dbReference>
<dbReference type="PANTHER" id="PTHR36221">
    <property type="entry name" value="DUF742 DOMAIN-CONTAINING PROTEIN"/>
    <property type="match status" value="1"/>
</dbReference>
<keyword evidence="2" id="KW-0472">Membrane</keyword>
<dbReference type="InterPro" id="IPR013587">
    <property type="entry name" value="Nitrate/nitrite_sensing"/>
</dbReference>
<feature type="compositionally biased region" description="Basic and acidic residues" evidence="1">
    <location>
        <begin position="256"/>
        <end position="265"/>
    </location>
</feature>
<evidence type="ECO:0000313" key="5">
    <source>
        <dbReference type="Proteomes" id="UP000320338"/>
    </source>
</evidence>
<comment type="caution">
    <text evidence="4">The sequence shown here is derived from an EMBL/GenBank/DDBJ whole genome shotgun (WGS) entry which is preliminary data.</text>
</comment>
<evidence type="ECO:0000256" key="2">
    <source>
        <dbReference type="SAM" id="Phobius"/>
    </source>
</evidence>